<evidence type="ECO:0000256" key="4">
    <source>
        <dbReference type="ARBA" id="ARBA00022840"/>
    </source>
</evidence>
<dbReference type="Gene3D" id="3.40.50.300">
    <property type="entry name" value="P-loop containing nucleotide triphosphate hydrolases"/>
    <property type="match status" value="1"/>
</dbReference>
<feature type="region of interest" description="Disordered" evidence="5">
    <location>
        <begin position="179"/>
        <end position="315"/>
    </location>
</feature>
<gene>
    <name evidence="7" type="ORF">PCOR1329_LOCUS24803</name>
</gene>
<dbReference type="Proteomes" id="UP001189429">
    <property type="component" value="Unassembled WGS sequence"/>
</dbReference>
<dbReference type="PANTHER" id="PTHR43788">
    <property type="entry name" value="DNA2/NAM7 HELICASE FAMILY MEMBER"/>
    <property type="match status" value="1"/>
</dbReference>
<accession>A0ABN9S0M8</accession>
<dbReference type="InterPro" id="IPR050534">
    <property type="entry name" value="Coronavir_polyprotein_1ab"/>
</dbReference>
<protein>
    <recommendedName>
        <fullName evidence="6">DNA2/NAM7 helicase-like C-terminal domain-containing protein</fullName>
    </recommendedName>
</protein>
<dbReference type="CDD" id="cd18808">
    <property type="entry name" value="SF1_C_Upf1"/>
    <property type="match status" value="1"/>
</dbReference>
<dbReference type="Pfam" id="PF13087">
    <property type="entry name" value="AAA_12"/>
    <property type="match status" value="1"/>
</dbReference>
<evidence type="ECO:0000259" key="6">
    <source>
        <dbReference type="Pfam" id="PF13087"/>
    </source>
</evidence>
<keyword evidence="4" id="KW-0067">ATP-binding</keyword>
<keyword evidence="2" id="KW-0378">Hydrolase</keyword>
<evidence type="ECO:0000256" key="3">
    <source>
        <dbReference type="ARBA" id="ARBA00022806"/>
    </source>
</evidence>
<evidence type="ECO:0000256" key="1">
    <source>
        <dbReference type="ARBA" id="ARBA00022741"/>
    </source>
</evidence>
<dbReference type="PANTHER" id="PTHR43788:SF13">
    <property type="entry name" value="REGULATOR OF NONSENSE TRANSCRIPTS 1"/>
    <property type="match status" value="1"/>
</dbReference>
<evidence type="ECO:0000256" key="5">
    <source>
        <dbReference type="SAM" id="MobiDB-lite"/>
    </source>
</evidence>
<feature type="domain" description="DNA2/NAM7 helicase-like C-terminal" evidence="6">
    <location>
        <begin position="6"/>
        <end position="143"/>
    </location>
</feature>
<reference evidence="7" key="1">
    <citation type="submission" date="2023-10" db="EMBL/GenBank/DDBJ databases">
        <authorList>
            <person name="Chen Y."/>
            <person name="Shah S."/>
            <person name="Dougan E. K."/>
            <person name="Thang M."/>
            <person name="Chan C."/>
        </authorList>
    </citation>
    <scope>NUCLEOTIDE SEQUENCE [LARGE SCALE GENOMIC DNA]</scope>
</reference>
<feature type="compositionally biased region" description="Low complexity" evidence="5">
    <location>
        <begin position="251"/>
        <end position="260"/>
    </location>
</feature>
<keyword evidence="3" id="KW-0347">Helicase</keyword>
<name>A0ABN9S0M8_9DINO</name>
<dbReference type="InterPro" id="IPR047187">
    <property type="entry name" value="SF1_C_Upf1"/>
</dbReference>
<proteinExistence type="predicted"/>
<evidence type="ECO:0000313" key="7">
    <source>
        <dbReference type="EMBL" id="CAK0824376.1"/>
    </source>
</evidence>
<dbReference type="InterPro" id="IPR027417">
    <property type="entry name" value="P-loop_NTPase"/>
</dbReference>
<dbReference type="EMBL" id="CAUYUJ010008580">
    <property type="protein sequence ID" value="CAK0824376.1"/>
    <property type="molecule type" value="Genomic_DNA"/>
</dbReference>
<evidence type="ECO:0000313" key="8">
    <source>
        <dbReference type="Proteomes" id="UP001189429"/>
    </source>
</evidence>
<comment type="caution">
    <text evidence="7">The sequence shown here is derived from an EMBL/GenBank/DDBJ whole genome shotgun (WGS) entry which is preliminary data.</text>
</comment>
<organism evidence="7 8">
    <name type="scientific">Prorocentrum cordatum</name>
    <dbReference type="NCBI Taxonomy" id="2364126"/>
    <lineage>
        <taxon>Eukaryota</taxon>
        <taxon>Sar</taxon>
        <taxon>Alveolata</taxon>
        <taxon>Dinophyceae</taxon>
        <taxon>Prorocentrales</taxon>
        <taxon>Prorocentraceae</taxon>
        <taxon>Prorocentrum</taxon>
    </lineage>
</organism>
<dbReference type="InterPro" id="IPR041679">
    <property type="entry name" value="DNA2/NAM7-like_C"/>
</dbReference>
<dbReference type="SUPFAM" id="SSF52540">
    <property type="entry name" value="P-loop containing nucleoside triphosphate hydrolases"/>
    <property type="match status" value="1"/>
</dbReference>
<keyword evidence="8" id="KW-1185">Reference proteome</keyword>
<sequence length="315" mass="34186">MPGFPWPNPDCRVCFVDTSGAGSVEDKSGFSWFNAIEAKIAVDVLEGLFKAGMNPDDVCVLTPYVAQRRAILGELTNRKWRGSVLSSVTVDTIDGYQGMEKDLVIFSATRSNVKRELGFVADARRMNVMLTRARRGVIVVGDSATLGNCTSADSKWSDWIEWVEGKESVVRCAQGSLRLPRPGTTKAHGGGVAPARPAAGDRPRRPAEPAAPVAGQSERGVRREACSPAGLELAPGWGSAVDPATGRTYYRMPRARPAGASRRRRPPPRDRTRVIPRCHTPEGRPASWVGEQILRPVGHTSSTRPRGGPRGRCHR</sequence>
<keyword evidence="1" id="KW-0547">Nucleotide-binding</keyword>
<evidence type="ECO:0000256" key="2">
    <source>
        <dbReference type="ARBA" id="ARBA00022801"/>
    </source>
</evidence>